<feature type="compositionally biased region" description="Low complexity" evidence="9">
    <location>
        <begin position="434"/>
        <end position="443"/>
    </location>
</feature>
<dbReference type="SUPFAM" id="SSF56112">
    <property type="entry name" value="Protein kinase-like (PK-like)"/>
    <property type="match status" value="1"/>
</dbReference>
<dbReference type="SMART" id="SM00220">
    <property type="entry name" value="S_TKc"/>
    <property type="match status" value="1"/>
</dbReference>
<evidence type="ECO:0000256" key="2">
    <source>
        <dbReference type="ARBA" id="ARBA00022527"/>
    </source>
</evidence>
<dbReference type="GO" id="GO:0005829">
    <property type="term" value="C:cytosol"/>
    <property type="evidence" value="ECO:0007669"/>
    <property type="project" value="TreeGrafter"/>
</dbReference>
<feature type="compositionally biased region" description="Low complexity" evidence="9">
    <location>
        <begin position="410"/>
        <end position="420"/>
    </location>
</feature>
<dbReference type="GO" id="GO:0005524">
    <property type="term" value="F:ATP binding"/>
    <property type="evidence" value="ECO:0007669"/>
    <property type="project" value="UniProtKB-KW"/>
</dbReference>
<feature type="domain" description="Protein kinase" evidence="10">
    <location>
        <begin position="627"/>
        <end position="1055"/>
    </location>
</feature>
<evidence type="ECO:0000256" key="9">
    <source>
        <dbReference type="SAM" id="MobiDB-lite"/>
    </source>
</evidence>
<keyword evidence="4" id="KW-0547">Nucleotide-binding</keyword>
<feature type="region of interest" description="Disordered" evidence="9">
    <location>
        <begin position="830"/>
        <end position="855"/>
    </location>
</feature>
<accession>A0AA38P2Y7</accession>
<feature type="compositionally biased region" description="Low complexity" evidence="9">
    <location>
        <begin position="608"/>
        <end position="621"/>
    </location>
</feature>
<dbReference type="Gene3D" id="1.10.510.10">
    <property type="entry name" value="Transferase(Phosphotransferase) domain 1"/>
    <property type="match status" value="1"/>
</dbReference>
<proteinExistence type="predicted"/>
<keyword evidence="12" id="KW-1185">Reference proteome</keyword>
<dbReference type="Pfam" id="PF00069">
    <property type="entry name" value="Pkinase"/>
    <property type="match status" value="1"/>
</dbReference>
<feature type="region of interest" description="Disordered" evidence="9">
    <location>
        <begin position="591"/>
        <end position="645"/>
    </location>
</feature>
<feature type="region of interest" description="Disordered" evidence="9">
    <location>
        <begin position="1"/>
        <end position="65"/>
    </location>
</feature>
<feature type="compositionally biased region" description="Low complexity" evidence="9">
    <location>
        <begin position="628"/>
        <end position="639"/>
    </location>
</feature>
<dbReference type="InterPro" id="IPR011009">
    <property type="entry name" value="Kinase-like_dom_sf"/>
</dbReference>
<feature type="compositionally biased region" description="Basic and acidic residues" evidence="9">
    <location>
        <begin position="1176"/>
        <end position="1192"/>
    </location>
</feature>
<dbReference type="PROSITE" id="PS50011">
    <property type="entry name" value="PROTEIN_KINASE_DOM"/>
    <property type="match status" value="1"/>
</dbReference>
<feature type="compositionally biased region" description="Polar residues" evidence="9">
    <location>
        <begin position="259"/>
        <end position="268"/>
    </location>
</feature>
<keyword evidence="2" id="KW-0723">Serine/threonine-protein kinase</keyword>
<dbReference type="PROSITE" id="PS00108">
    <property type="entry name" value="PROTEIN_KINASE_ST"/>
    <property type="match status" value="1"/>
</dbReference>
<dbReference type="GO" id="GO:0004674">
    <property type="term" value="F:protein serine/threonine kinase activity"/>
    <property type="evidence" value="ECO:0007669"/>
    <property type="project" value="UniProtKB-KW"/>
</dbReference>
<protein>
    <recommendedName>
        <fullName evidence="1">non-specific serine/threonine protein kinase</fullName>
        <ecNumber evidence="1">2.7.11.1</ecNumber>
    </recommendedName>
</protein>
<evidence type="ECO:0000256" key="8">
    <source>
        <dbReference type="ARBA" id="ARBA00048679"/>
    </source>
</evidence>
<evidence type="ECO:0000256" key="1">
    <source>
        <dbReference type="ARBA" id="ARBA00012513"/>
    </source>
</evidence>
<dbReference type="PANTHER" id="PTHR24343:SF558">
    <property type="entry name" value="PROTEIN KINASE DOMAIN-CONTAINING PROTEIN"/>
    <property type="match status" value="1"/>
</dbReference>
<feature type="region of interest" description="Disordered" evidence="9">
    <location>
        <begin position="247"/>
        <end position="268"/>
    </location>
</feature>
<feature type="region of interest" description="Disordered" evidence="9">
    <location>
        <begin position="390"/>
        <end position="504"/>
    </location>
</feature>
<dbReference type="Gene3D" id="3.30.200.20">
    <property type="entry name" value="Phosphorylase Kinase, domain 1"/>
    <property type="match status" value="1"/>
</dbReference>
<feature type="compositionally biased region" description="Low complexity" evidence="9">
    <location>
        <begin position="247"/>
        <end position="258"/>
    </location>
</feature>
<dbReference type="InterPro" id="IPR000719">
    <property type="entry name" value="Prot_kinase_dom"/>
</dbReference>
<evidence type="ECO:0000259" key="10">
    <source>
        <dbReference type="PROSITE" id="PS50011"/>
    </source>
</evidence>
<keyword evidence="6" id="KW-0067">ATP-binding</keyword>
<evidence type="ECO:0000256" key="5">
    <source>
        <dbReference type="ARBA" id="ARBA00022777"/>
    </source>
</evidence>
<evidence type="ECO:0000313" key="12">
    <source>
        <dbReference type="Proteomes" id="UP001163846"/>
    </source>
</evidence>
<sequence length="1192" mass="127871">MLLRKPSRVGGSPTPSSTRLFSDLDSLSSVPSSNTSPPPVPVSPESKTHAFFSSPFSVSPPSPSLSFKKIAVDEKNGPSFTVNRATPSRSLTADFFATSPSLAHSSKSSPATRRNFLNLELDGDDTQHLNPVTLAGVFASTPTPTEPRDDFDFNRTNLIHPETPSHSSTTWSEPPSEPTPKPPSKPPSLVFNHGRGQSGSSYDGIETLPSSSTITSLGSEPDAEVLSTSPSFSHLHSLGFATAPALSSFPSRPTSSHSLHSAVSHISQELDTSMTHSLPDPDHGESIFHPAGDEELAPGMIIRSFLPSRSESKTPLSLSAASSNSSNNNASVPVTLRLSRALGQGTFSSVWLAEDLSPTSLVLRSKKSLKDLKRKSTLDLKANSDLNGISRVTQPSELSPKDNERKNVKVKSSLSTTSSLMRRLRGGVSGTRPGGASASSSAGKTGDSVPAPVAMGRNGTLMPSPAPSSTKTIPSANATNDDFPPNLPPSLIPGSLSSSTSPPLVSSRALGLGFPYERDRVSSASSGSSARSVYLEFSEEPFRTKSPPMLSPPMSPSLYSDRLSIIGLEVSPHMNPNASVSRASSISWKSSASSDESHEGGPEDVGVRRTSSTRSDLSTRSIQNGIQRNSASRRSSTRSSVRRDRSRLRSRLVAVKLTSRGVIEDRARVPGQVLSRYEKMEEEERARERDRTRVSFVREVEVMKHISHPNITPLLSHLTTRTHHVLVLPYLPGGDLLGLVNDEVSWNYLSERTLRRIFAELCKAVGWLHGVGLVHRDIKLENILLTVSLNPFSSELPNSSVGLNGTMLMDNTTSASPTSYAFPASAKSVPASPVSDGDDHAIHPPSGAIPKPSLPASSQPLIKLTDFGLSRFIDPAKPLLTTRCGSEAYAAPELVVSGGRAGVASSAKSPWFIDDGAAGYAHENDSESESAGGYDARETDAWACGVVLYALVARRLPFGEGPGETLSGGRISGEAGGERSFSPMQRRQWLMKIARGEWHWPEAETENRPSSVAGSELRGHDLVHSNGAKRAVGRLLVRDPSRRARVKDLWDDEWVQNFSMDGGSLNGSNIDGLPSSSDLYSSYLPNTSLGMRDVVSPRHSGLPYTSFSTLPSQYGPPSVSDNMGDSTNEDDEEEFDNDRRENQADMADDDDDAGSPTADEEDELDDDDEEDGEGWLVDKDSINHIARSEVPR</sequence>
<evidence type="ECO:0000256" key="4">
    <source>
        <dbReference type="ARBA" id="ARBA00022741"/>
    </source>
</evidence>
<comment type="caution">
    <text evidence="11">The sequence shown here is derived from an EMBL/GenBank/DDBJ whole genome shotgun (WGS) entry which is preliminary data.</text>
</comment>
<keyword evidence="3" id="KW-0808">Transferase</keyword>
<dbReference type="EC" id="2.7.11.1" evidence="1"/>
<feature type="compositionally biased region" description="Low complexity" evidence="9">
    <location>
        <begin position="16"/>
        <end position="35"/>
    </location>
</feature>
<dbReference type="EMBL" id="MU806424">
    <property type="protein sequence ID" value="KAJ3835314.1"/>
    <property type="molecule type" value="Genomic_DNA"/>
</dbReference>
<gene>
    <name evidence="11" type="ORF">F5878DRAFT_315562</name>
</gene>
<feature type="compositionally biased region" description="Acidic residues" evidence="9">
    <location>
        <begin position="1146"/>
        <end position="1173"/>
    </location>
</feature>
<evidence type="ECO:0000256" key="6">
    <source>
        <dbReference type="ARBA" id="ARBA00022840"/>
    </source>
</evidence>
<feature type="region of interest" description="Disordered" evidence="9">
    <location>
        <begin position="1106"/>
        <end position="1192"/>
    </location>
</feature>
<feature type="compositionally biased region" description="Pro residues" evidence="9">
    <location>
        <begin position="175"/>
        <end position="186"/>
    </location>
</feature>
<comment type="catalytic activity">
    <reaction evidence="8">
        <text>L-seryl-[protein] + ATP = O-phospho-L-seryl-[protein] + ADP + H(+)</text>
        <dbReference type="Rhea" id="RHEA:17989"/>
        <dbReference type="Rhea" id="RHEA-COMP:9863"/>
        <dbReference type="Rhea" id="RHEA-COMP:11604"/>
        <dbReference type="ChEBI" id="CHEBI:15378"/>
        <dbReference type="ChEBI" id="CHEBI:29999"/>
        <dbReference type="ChEBI" id="CHEBI:30616"/>
        <dbReference type="ChEBI" id="CHEBI:83421"/>
        <dbReference type="ChEBI" id="CHEBI:456216"/>
        <dbReference type="EC" id="2.7.11.1"/>
    </reaction>
</comment>
<dbReference type="GO" id="GO:0030003">
    <property type="term" value="P:intracellular monoatomic cation homeostasis"/>
    <property type="evidence" value="ECO:0007669"/>
    <property type="project" value="TreeGrafter"/>
</dbReference>
<keyword evidence="5" id="KW-0418">Kinase</keyword>
<dbReference type="PANTHER" id="PTHR24343">
    <property type="entry name" value="SERINE/THREONINE KINASE"/>
    <property type="match status" value="1"/>
</dbReference>
<feature type="region of interest" description="Disordered" evidence="9">
    <location>
        <begin position="137"/>
        <end position="229"/>
    </location>
</feature>
<evidence type="ECO:0000256" key="3">
    <source>
        <dbReference type="ARBA" id="ARBA00022679"/>
    </source>
</evidence>
<feature type="compositionally biased region" description="Low complexity" evidence="9">
    <location>
        <begin position="160"/>
        <end position="174"/>
    </location>
</feature>
<evidence type="ECO:0000313" key="11">
    <source>
        <dbReference type="EMBL" id="KAJ3835314.1"/>
    </source>
</evidence>
<feature type="compositionally biased region" description="Basic and acidic residues" evidence="9">
    <location>
        <begin position="595"/>
        <end position="607"/>
    </location>
</feature>
<organism evidence="11 12">
    <name type="scientific">Lentinula raphanica</name>
    <dbReference type="NCBI Taxonomy" id="153919"/>
    <lineage>
        <taxon>Eukaryota</taxon>
        <taxon>Fungi</taxon>
        <taxon>Dikarya</taxon>
        <taxon>Basidiomycota</taxon>
        <taxon>Agaricomycotina</taxon>
        <taxon>Agaricomycetes</taxon>
        <taxon>Agaricomycetidae</taxon>
        <taxon>Agaricales</taxon>
        <taxon>Marasmiineae</taxon>
        <taxon>Omphalotaceae</taxon>
        <taxon>Lentinula</taxon>
    </lineage>
</organism>
<comment type="catalytic activity">
    <reaction evidence="7">
        <text>L-threonyl-[protein] + ATP = O-phospho-L-threonyl-[protein] + ADP + H(+)</text>
        <dbReference type="Rhea" id="RHEA:46608"/>
        <dbReference type="Rhea" id="RHEA-COMP:11060"/>
        <dbReference type="Rhea" id="RHEA-COMP:11605"/>
        <dbReference type="ChEBI" id="CHEBI:15378"/>
        <dbReference type="ChEBI" id="CHEBI:30013"/>
        <dbReference type="ChEBI" id="CHEBI:30616"/>
        <dbReference type="ChEBI" id="CHEBI:61977"/>
        <dbReference type="ChEBI" id="CHEBI:456216"/>
        <dbReference type="EC" id="2.7.11.1"/>
    </reaction>
</comment>
<reference evidence="11" key="1">
    <citation type="submission" date="2022-08" db="EMBL/GenBank/DDBJ databases">
        <authorList>
            <consortium name="DOE Joint Genome Institute"/>
            <person name="Min B."/>
            <person name="Riley R."/>
            <person name="Sierra-Patev S."/>
            <person name="Naranjo-Ortiz M."/>
            <person name="Looney B."/>
            <person name="Konkel Z."/>
            <person name="Slot J.C."/>
            <person name="Sakamoto Y."/>
            <person name="Steenwyk J.L."/>
            <person name="Rokas A."/>
            <person name="Carro J."/>
            <person name="Camarero S."/>
            <person name="Ferreira P."/>
            <person name="Molpeceres G."/>
            <person name="Ruiz-Duenas F.J."/>
            <person name="Serrano A."/>
            <person name="Henrissat B."/>
            <person name="Drula E."/>
            <person name="Hughes K.W."/>
            <person name="Mata J.L."/>
            <person name="Ishikawa N.K."/>
            <person name="Vargas-Isla R."/>
            <person name="Ushijima S."/>
            <person name="Smith C.A."/>
            <person name="Ahrendt S."/>
            <person name="Andreopoulos W."/>
            <person name="He G."/>
            <person name="Labutti K."/>
            <person name="Lipzen A."/>
            <person name="Ng V."/>
            <person name="Sandor L."/>
            <person name="Barry K."/>
            <person name="Martinez A.T."/>
            <person name="Xiao Y."/>
            <person name="Gibbons J.G."/>
            <person name="Terashima K."/>
            <person name="Hibbett D.S."/>
            <person name="Grigoriev I.V."/>
        </authorList>
    </citation>
    <scope>NUCLEOTIDE SEQUENCE</scope>
    <source>
        <strain evidence="11">TFB9207</strain>
    </source>
</reference>
<dbReference type="AlphaFoldDB" id="A0AA38P2Y7"/>
<feature type="compositionally biased region" description="Low complexity" evidence="9">
    <location>
        <begin position="492"/>
        <end position="504"/>
    </location>
</feature>
<feature type="compositionally biased region" description="Polar residues" evidence="9">
    <location>
        <begin position="467"/>
        <end position="480"/>
    </location>
</feature>
<dbReference type="InterPro" id="IPR008271">
    <property type="entry name" value="Ser/Thr_kinase_AS"/>
</dbReference>
<dbReference type="Proteomes" id="UP001163846">
    <property type="component" value="Unassembled WGS sequence"/>
</dbReference>
<evidence type="ECO:0000256" key="7">
    <source>
        <dbReference type="ARBA" id="ARBA00047899"/>
    </source>
</evidence>
<name>A0AA38P2Y7_9AGAR</name>
<feature type="compositionally biased region" description="Polar residues" evidence="9">
    <location>
        <begin position="208"/>
        <end position="218"/>
    </location>
</feature>
<feature type="compositionally biased region" description="Acidic residues" evidence="9">
    <location>
        <begin position="1127"/>
        <end position="1136"/>
    </location>
</feature>